<organism evidence="1 2">
    <name type="scientific">Purpureocillium takamizusanense</name>
    <dbReference type="NCBI Taxonomy" id="2060973"/>
    <lineage>
        <taxon>Eukaryota</taxon>
        <taxon>Fungi</taxon>
        <taxon>Dikarya</taxon>
        <taxon>Ascomycota</taxon>
        <taxon>Pezizomycotina</taxon>
        <taxon>Sordariomycetes</taxon>
        <taxon>Hypocreomycetidae</taxon>
        <taxon>Hypocreales</taxon>
        <taxon>Ophiocordycipitaceae</taxon>
        <taxon>Purpureocillium</taxon>
    </lineage>
</organism>
<dbReference type="OrthoDB" id="4927667at2759"/>
<dbReference type="KEGG" id="ptkz:JDV02_010147"/>
<dbReference type="RefSeq" id="XP_047847879.1">
    <property type="nucleotide sequence ID" value="XM_047991866.1"/>
</dbReference>
<sequence length="232" mass="24784">MTTIQAESLIPEATLQRLAPSIGGYWMVLGQAADRVTLAYVMNGGHNSITYEIFTCSTEDEVANVCGDAVYDYDPNFSALPAPTRGARRVGGNNNPLELTMRERPNVQGQGHGVQRPERINGSGQMGMNQQQIAAMLMQGQPQGFQGHAPGALQTINNGNFGSNTGNHIYLPNAFVSTEDGVDDAASWQPVVADLALIGPDATQFVSTGEITVGFMGTEHDAPVEWGLFTNN</sequence>
<name>A0A9Q8QRL7_9HYPO</name>
<evidence type="ECO:0000313" key="1">
    <source>
        <dbReference type="EMBL" id="UNI24398.1"/>
    </source>
</evidence>
<dbReference type="Proteomes" id="UP000829364">
    <property type="component" value="Chromosome 11"/>
</dbReference>
<protein>
    <submittedName>
        <fullName evidence="1">Uncharacterized protein</fullName>
    </submittedName>
</protein>
<keyword evidence="2" id="KW-1185">Reference proteome</keyword>
<gene>
    <name evidence="1" type="ORF">JDV02_010147</name>
</gene>
<dbReference type="EMBL" id="CP086364">
    <property type="protein sequence ID" value="UNI24398.1"/>
    <property type="molecule type" value="Genomic_DNA"/>
</dbReference>
<reference evidence="1" key="1">
    <citation type="submission" date="2021-11" db="EMBL/GenBank/DDBJ databases">
        <title>Purpureocillium_takamizusanense_genome.</title>
        <authorList>
            <person name="Nguyen N.-H."/>
        </authorList>
    </citation>
    <scope>NUCLEOTIDE SEQUENCE</scope>
    <source>
        <strain evidence="1">PT3</strain>
    </source>
</reference>
<evidence type="ECO:0000313" key="2">
    <source>
        <dbReference type="Proteomes" id="UP000829364"/>
    </source>
</evidence>
<dbReference type="GeneID" id="72072092"/>
<proteinExistence type="predicted"/>
<dbReference type="AlphaFoldDB" id="A0A9Q8QRL7"/>
<accession>A0A9Q8QRL7</accession>